<evidence type="ECO:0000313" key="1">
    <source>
        <dbReference type="EMBL" id="GAA3950764.1"/>
    </source>
</evidence>
<gene>
    <name evidence="1" type="ORF">GCM10022231_05560</name>
</gene>
<organism evidence="1 2">
    <name type="scientific">Gordonia caeni</name>
    <dbReference type="NCBI Taxonomy" id="1007097"/>
    <lineage>
        <taxon>Bacteria</taxon>
        <taxon>Bacillati</taxon>
        <taxon>Actinomycetota</taxon>
        <taxon>Actinomycetes</taxon>
        <taxon>Mycobacteriales</taxon>
        <taxon>Gordoniaceae</taxon>
        <taxon>Gordonia</taxon>
    </lineage>
</organism>
<reference evidence="2" key="1">
    <citation type="journal article" date="2019" name="Int. J. Syst. Evol. Microbiol.">
        <title>The Global Catalogue of Microorganisms (GCM) 10K type strain sequencing project: providing services to taxonomists for standard genome sequencing and annotation.</title>
        <authorList>
            <consortium name="The Broad Institute Genomics Platform"/>
            <consortium name="The Broad Institute Genome Sequencing Center for Infectious Disease"/>
            <person name="Wu L."/>
            <person name="Ma J."/>
        </authorList>
    </citation>
    <scope>NUCLEOTIDE SEQUENCE [LARGE SCALE GENOMIC DNA]</scope>
    <source>
        <strain evidence="2">JCM 16923</strain>
    </source>
</reference>
<dbReference type="InterPro" id="IPR036390">
    <property type="entry name" value="WH_DNA-bd_sf"/>
</dbReference>
<keyword evidence="2" id="KW-1185">Reference proteome</keyword>
<evidence type="ECO:0008006" key="3">
    <source>
        <dbReference type="Google" id="ProtNLM"/>
    </source>
</evidence>
<sequence length="209" mass="22361">MTTTAPAARFEVLHALKVKGLASDDVLSAMSGLTADELTTVLESLTGDGLALRRDAGRISGTMLTPAGRDEYDRLGAGRAVSPEAQQAVADFYDSFTPVNTDFKAVCAAWQMRPDGAANDHTDADYDAGVVSDLGAIHERIAVLLDRVGPAVPRLGRYRDRLAGALGRVQAGDQGAFARPMYDSYHDIWMELHQDLLLTAGRERGAGDE</sequence>
<dbReference type="RefSeq" id="WP_344780405.1">
    <property type="nucleotide sequence ID" value="NZ_BAAAZW010000002.1"/>
</dbReference>
<proteinExistence type="predicted"/>
<protein>
    <recommendedName>
        <fullName evidence="3">MarR family transcriptional regulator</fullName>
    </recommendedName>
</protein>
<comment type="caution">
    <text evidence="1">The sequence shown here is derived from an EMBL/GenBank/DDBJ whole genome shotgun (WGS) entry which is preliminary data.</text>
</comment>
<name>A0ABP7NNB3_9ACTN</name>
<dbReference type="SUPFAM" id="SSF46785">
    <property type="entry name" value="Winged helix' DNA-binding domain"/>
    <property type="match status" value="1"/>
</dbReference>
<dbReference type="Proteomes" id="UP001418444">
    <property type="component" value="Unassembled WGS sequence"/>
</dbReference>
<dbReference type="EMBL" id="BAAAZW010000002">
    <property type="protein sequence ID" value="GAA3950764.1"/>
    <property type="molecule type" value="Genomic_DNA"/>
</dbReference>
<accession>A0ABP7NNB3</accession>
<evidence type="ECO:0000313" key="2">
    <source>
        <dbReference type="Proteomes" id="UP001418444"/>
    </source>
</evidence>